<comment type="caution">
    <text evidence="1">The sequence shown here is derived from an EMBL/GenBank/DDBJ whole genome shotgun (WGS) entry which is preliminary data.</text>
</comment>
<proteinExistence type="predicted"/>
<sequence>MNYKINKEGIISLEHRYWILSGELNDFSISELDTIIKDMNNVLEGKYSSSSFSKNIITVNFDNQKVIIEDLDKVIGEEKTTLFFKAIKELINIKRKNLTSLDNLNELIFSVTNINFLDIVILKEKHFEYNHPKVTIHFNCLKCCCNNNVDIINYQTGRNFNDLVELGKIDVEYLLKNDIVRYDKAISKYYIIQKLPTLYELLSCDSCQEKYMMFFSLGEYQPGRDICEVSGLLRIDLGKEV</sequence>
<evidence type="ECO:0000313" key="2">
    <source>
        <dbReference type="Proteomes" id="UP000292262"/>
    </source>
</evidence>
<accession>A0A4Q7NYN0</accession>
<keyword evidence="2" id="KW-1185">Reference proteome</keyword>
<dbReference type="EMBL" id="SGXE01000003">
    <property type="protein sequence ID" value="RZS92435.1"/>
    <property type="molecule type" value="Genomic_DNA"/>
</dbReference>
<dbReference type="AlphaFoldDB" id="A0A4Q7NYN0"/>
<dbReference type="RefSeq" id="WP_130287119.1">
    <property type="nucleotide sequence ID" value="NZ_SGXE01000003.1"/>
</dbReference>
<dbReference type="OrthoDB" id="1271946at2"/>
<reference evidence="1 2" key="1">
    <citation type="submission" date="2019-02" db="EMBL/GenBank/DDBJ databases">
        <title>Genomic Encyclopedia of Type Strains, Phase IV (KMG-IV): sequencing the most valuable type-strain genomes for metagenomic binning, comparative biology and taxonomic classification.</title>
        <authorList>
            <person name="Goeker M."/>
        </authorList>
    </citation>
    <scope>NUCLEOTIDE SEQUENCE [LARGE SCALE GENOMIC DNA]</scope>
    <source>
        <strain evidence="1 2">DSM 17196</strain>
    </source>
</reference>
<gene>
    <name evidence="1" type="ORF">EV197_2573</name>
</gene>
<organism evidence="1 2">
    <name type="scientific">Aquimarina brevivitae</name>
    <dbReference type="NCBI Taxonomy" id="323412"/>
    <lineage>
        <taxon>Bacteria</taxon>
        <taxon>Pseudomonadati</taxon>
        <taxon>Bacteroidota</taxon>
        <taxon>Flavobacteriia</taxon>
        <taxon>Flavobacteriales</taxon>
        <taxon>Flavobacteriaceae</taxon>
        <taxon>Aquimarina</taxon>
    </lineage>
</organism>
<name>A0A4Q7NYN0_9FLAO</name>
<dbReference type="Proteomes" id="UP000292262">
    <property type="component" value="Unassembled WGS sequence"/>
</dbReference>
<protein>
    <submittedName>
        <fullName evidence="1">Uncharacterized protein</fullName>
    </submittedName>
</protein>
<evidence type="ECO:0000313" key="1">
    <source>
        <dbReference type="EMBL" id="RZS92435.1"/>
    </source>
</evidence>